<evidence type="ECO:0000256" key="13">
    <source>
        <dbReference type="ARBA" id="ARBA00048731"/>
    </source>
</evidence>
<dbReference type="GO" id="GO:0004617">
    <property type="term" value="F:phosphoglycerate dehydrogenase activity"/>
    <property type="evidence" value="ECO:0007669"/>
    <property type="project" value="UniProtKB-EC"/>
</dbReference>
<keyword evidence="16" id="KW-1185">Reference proteome</keyword>
<sequence>MKKVLIPTKLDAVARETLNANGSYEVVQDDSQELATLASQHSDTYALIVRSEKVTAEIIDAMPTLKVIIRAGAGYNTIDIKHARSKGVDVMNTPGANANAVAEEVVALMLADARHVVAADASTRAGKWEKKNFMGKEVTGKTIGIVGFGAIGQLVAKRLSGFDVKILAYDPFLSDERARDLGAESVELTDIFAKCDYVSLHMPENDDTRGIINKSLIARMKNGATIINCARAGILNENDLRELKADKGLRFLNDVYPKDEAADQTVTDIADIMLPHLGASTVEANFNAAKRSATQLIGYDEKGIASYVVNRDVPMGLDRAYSELAYALAHTCRGIAGGNKQMKLIETSFYGDLARFGDWLLVQIVAALSDDFDRTQGYDAALEYLKEMGVEYFNRETDTSKGYGNAITVDVTTSVDAAHFKRVSVRGTVAEGNMMISRINDFDKLYFEPSGTAVLFIYKDRPGVIGQIGHTLAEAGINIDDMRNPHDPSGVDSLALMRITGKADCDVVEKIAQQIEALHASCISY</sequence>
<dbReference type="PANTHER" id="PTHR42789">
    <property type="entry name" value="D-ISOMER SPECIFIC 2-HYDROXYACID DEHYDROGENASE FAMILY PROTEIN (AFU_ORTHOLOGUE AFUA_6G10090)"/>
    <property type="match status" value="1"/>
</dbReference>
<evidence type="ECO:0000256" key="5">
    <source>
        <dbReference type="ARBA" id="ARBA00013143"/>
    </source>
</evidence>
<dbReference type="EC" id="1.1.1.95" evidence="5"/>
<dbReference type="InterPro" id="IPR006140">
    <property type="entry name" value="D-isomer_DH_NAD-bd"/>
</dbReference>
<evidence type="ECO:0000256" key="2">
    <source>
        <dbReference type="ARBA" id="ARBA00005216"/>
    </source>
</evidence>
<keyword evidence="10" id="KW-0718">Serine biosynthesis</keyword>
<dbReference type="Pfam" id="PF00389">
    <property type="entry name" value="2-Hacid_dh"/>
    <property type="match status" value="1"/>
</dbReference>
<dbReference type="InterPro" id="IPR036291">
    <property type="entry name" value="NAD(P)-bd_dom_sf"/>
</dbReference>
<comment type="catalytic activity">
    <reaction evidence="13">
        <text>(2R)-3-phosphoglycerate + NAD(+) = 3-phosphooxypyruvate + NADH + H(+)</text>
        <dbReference type="Rhea" id="RHEA:12641"/>
        <dbReference type="ChEBI" id="CHEBI:15378"/>
        <dbReference type="ChEBI" id="CHEBI:18110"/>
        <dbReference type="ChEBI" id="CHEBI:57540"/>
        <dbReference type="ChEBI" id="CHEBI:57945"/>
        <dbReference type="ChEBI" id="CHEBI:58272"/>
        <dbReference type="EC" id="1.1.1.95"/>
    </reaction>
</comment>
<dbReference type="InterPro" id="IPR050857">
    <property type="entry name" value="D-2-hydroxyacid_DH"/>
</dbReference>
<evidence type="ECO:0000256" key="10">
    <source>
        <dbReference type="ARBA" id="ARBA00023299"/>
    </source>
</evidence>
<dbReference type="EMBL" id="CAAHFG010000002">
    <property type="protein sequence ID" value="VGO14969.1"/>
    <property type="molecule type" value="Genomic_DNA"/>
</dbReference>
<dbReference type="CDD" id="cd12174">
    <property type="entry name" value="PGDH_like_3"/>
    <property type="match status" value="1"/>
</dbReference>
<dbReference type="PROSITE" id="PS00065">
    <property type="entry name" value="D_2_HYDROXYACID_DH_1"/>
    <property type="match status" value="1"/>
</dbReference>
<evidence type="ECO:0000256" key="7">
    <source>
        <dbReference type="ARBA" id="ARBA00022605"/>
    </source>
</evidence>
<comment type="catalytic activity">
    <reaction evidence="12">
        <text>(R)-2-hydroxyglutarate + NAD(+) = 2-oxoglutarate + NADH + H(+)</text>
        <dbReference type="Rhea" id="RHEA:49612"/>
        <dbReference type="ChEBI" id="CHEBI:15378"/>
        <dbReference type="ChEBI" id="CHEBI:15801"/>
        <dbReference type="ChEBI" id="CHEBI:16810"/>
        <dbReference type="ChEBI" id="CHEBI:57540"/>
        <dbReference type="ChEBI" id="CHEBI:57945"/>
        <dbReference type="EC" id="1.1.1.399"/>
    </reaction>
</comment>
<gene>
    <name evidence="15" type="ORF">PDESU_03549</name>
</gene>
<comment type="similarity">
    <text evidence="3">Belongs to the D-isomer specific 2-hydroxyacid dehydrogenase family.</text>
</comment>
<dbReference type="Proteomes" id="UP000366872">
    <property type="component" value="Unassembled WGS sequence"/>
</dbReference>
<evidence type="ECO:0000256" key="1">
    <source>
        <dbReference type="ARBA" id="ARBA00003800"/>
    </source>
</evidence>
<keyword evidence="9" id="KW-0520">NAD</keyword>
<dbReference type="SUPFAM" id="SSF55021">
    <property type="entry name" value="ACT-like"/>
    <property type="match status" value="1"/>
</dbReference>
<dbReference type="InterPro" id="IPR045865">
    <property type="entry name" value="ACT-like_dom_sf"/>
</dbReference>
<dbReference type="InterPro" id="IPR029752">
    <property type="entry name" value="D-isomer_DH_CS1"/>
</dbReference>
<dbReference type="SUPFAM" id="SSF52283">
    <property type="entry name" value="Formate/glycerate dehydrogenase catalytic domain-like"/>
    <property type="match status" value="1"/>
</dbReference>
<dbReference type="InterPro" id="IPR029009">
    <property type="entry name" value="ASB_dom_sf"/>
</dbReference>
<keyword evidence="7" id="KW-0028">Amino-acid biosynthesis</keyword>
<dbReference type="SUPFAM" id="SSF51735">
    <property type="entry name" value="NAD(P)-binding Rossmann-fold domains"/>
    <property type="match status" value="1"/>
</dbReference>
<organism evidence="15 16">
    <name type="scientific">Pontiella desulfatans</name>
    <dbReference type="NCBI Taxonomy" id="2750659"/>
    <lineage>
        <taxon>Bacteria</taxon>
        <taxon>Pseudomonadati</taxon>
        <taxon>Kiritimatiellota</taxon>
        <taxon>Kiritimatiellia</taxon>
        <taxon>Kiritimatiellales</taxon>
        <taxon>Pontiellaceae</taxon>
        <taxon>Pontiella</taxon>
    </lineage>
</organism>
<dbReference type="Pfam" id="PF01842">
    <property type="entry name" value="ACT"/>
    <property type="match status" value="1"/>
</dbReference>
<dbReference type="Gene3D" id="3.30.70.260">
    <property type="match status" value="1"/>
</dbReference>
<evidence type="ECO:0000313" key="15">
    <source>
        <dbReference type="EMBL" id="VGO14969.1"/>
    </source>
</evidence>
<dbReference type="PROSITE" id="PS51671">
    <property type="entry name" value="ACT"/>
    <property type="match status" value="1"/>
</dbReference>
<evidence type="ECO:0000256" key="11">
    <source>
        <dbReference type="ARBA" id="ARBA00030455"/>
    </source>
</evidence>
<dbReference type="InterPro" id="IPR002912">
    <property type="entry name" value="ACT_dom"/>
</dbReference>
<dbReference type="GO" id="GO:0006564">
    <property type="term" value="P:L-serine biosynthetic process"/>
    <property type="evidence" value="ECO:0007669"/>
    <property type="project" value="UniProtKB-KW"/>
</dbReference>
<evidence type="ECO:0000313" key="16">
    <source>
        <dbReference type="Proteomes" id="UP000366872"/>
    </source>
</evidence>
<comment type="function">
    <text evidence="1">Catalyzes the reversible oxidation of 3-phospho-D-glycerate to 3-phosphonooxypyruvate, the first step of the phosphorylated L-serine biosynthesis pathway. Also catalyzes the reversible oxidation of 2-hydroxyglutarate to 2-oxoglutarate.</text>
</comment>
<name>A0A6C2U565_PONDE</name>
<comment type="pathway">
    <text evidence="2">Amino-acid biosynthesis; L-serine biosynthesis; L-serine from 3-phospho-D-glycerate: step 1/3.</text>
</comment>
<evidence type="ECO:0000256" key="3">
    <source>
        <dbReference type="ARBA" id="ARBA00005854"/>
    </source>
</evidence>
<dbReference type="SUPFAM" id="SSF143548">
    <property type="entry name" value="Serine metabolism enzymes domain"/>
    <property type="match status" value="1"/>
</dbReference>
<evidence type="ECO:0000256" key="6">
    <source>
        <dbReference type="ARBA" id="ARBA00021582"/>
    </source>
</evidence>
<evidence type="ECO:0000256" key="8">
    <source>
        <dbReference type="ARBA" id="ARBA00023002"/>
    </source>
</evidence>
<accession>A0A6C2U565</accession>
<dbReference type="GO" id="GO:0051287">
    <property type="term" value="F:NAD binding"/>
    <property type="evidence" value="ECO:0007669"/>
    <property type="project" value="InterPro"/>
</dbReference>
<keyword evidence="15" id="KW-0670">Pyruvate</keyword>
<proteinExistence type="inferred from homology"/>
<dbReference type="Gene3D" id="3.30.1330.90">
    <property type="entry name" value="D-3-phosphoglycerate dehydrogenase, domain 3"/>
    <property type="match status" value="1"/>
</dbReference>
<dbReference type="Pfam" id="PF02826">
    <property type="entry name" value="2-Hacid_dh_C"/>
    <property type="match status" value="1"/>
</dbReference>
<evidence type="ECO:0000256" key="12">
    <source>
        <dbReference type="ARBA" id="ARBA00048126"/>
    </source>
</evidence>
<feature type="domain" description="ACT" evidence="14">
    <location>
        <begin position="453"/>
        <end position="525"/>
    </location>
</feature>
<dbReference type="UniPathway" id="UPA00135">
    <property type="reaction ID" value="UER00196"/>
</dbReference>
<evidence type="ECO:0000259" key="14">
    <source>
        <dbReference type="PROSITE" id="PS51671"/>
    </source>
</evidence>
<evidence type="ECO:0000256" key="4">
    <source>
        <dbReference type="ARBA" id="ARBA00013001"/>
    </source>
</evidence>
<dbReference type="Gene3D" id="3.40.50.720">
    <property type="entry name" value="NAD(P)-binding Rossmann-like Domain"/>
    <property type="match status" value="2"/>
</dbReference>
<evidence type="ECO:0000256" key="9">
    <source>
        <dbReference type="ARBA" id="ARBA00023027"/>
    </source>
</evidence>
<dbReference type="PANTHER" id="PTHR42789:SF1">
    <property type="entry name" value="D-ISOMER SPECIFIC 2-HYDROXYACID DEHYDROGENASE FAMILY PROTEIN (AFU_ORTHOLOGUE AFUA_6G10090)"/>
    <property type="match status" value="1"/>
</dbReference>
<dbReference type="InterPro" id="IPR006139">
    <property type="entry name" value="D-isomer_2_OHA_DH_cat_dom"/>
</dbReference>
<dbReference type="RefSeq" id="WP_136080587.1">
    <property type="nucleotide sequence ID" value="NZ_CAAHFG010000002.1"/>
</dbReference>
<dbReference type="AlphaFoldDB" id="A0A6C2U565"/>
<protein>
    <recommendedName>
        <fullName evidence="6">D-3-phosphoglycerate dehydrogenase</fullName>
        <ecNumber evidence="4">1.1.1.399</ecNumber>
        <ecNumber evidence="5">1.1.1.95</ecNumber>
    </recommendedName>
    <alternativeName>
        <fullName evidence="11">2-oxoglutarate reductase</fullName>
    </alternativeName>
</protein>
<dbReference type="EC" id="1.1.1.399" evidence="4"/>
<reference evidence="15 16" key="1">
    <citation type="submission" date="2019-04" db="EMBL/GenBank/DDBJ databases">
        <authorList>
            <person name="Van Vliet M D."/>
        </authorList>
    </citation>
    <scope>NUCLEOTIDE SEQUENCE [LARGE SCALE GENOMIC DNA]</scope>
    <source>
        <strain evidence="15 16">F1</strain>
    </source>
</reference>
<keyword evidence="8" id="KW-0560">Oxidoreductase</keyword>